<protein>
    <recommendedName>
        <fullName evidence="1">Card1 endonuclease domain-containing protein</fullName>
    </recommendedName>
</protein>
<dbReference type="Gene3D" id="3.40.1350.10">
    <property type="match status" value="1"/>
</dbReference>
<dbReference type="AlphaFoldDB" id="E1YBN3"/>
<dbReference type="SUPFAM" id="SSF52980">
    <property type="entry name" value="Restriction endonuclease-like"/>
    <property type="match status" value="1"/>
</dbReference>
<dbReference type="InterPro" id="IPR011856">
    <property type="entry name" value="tRNA_endonuc-like_dom_sf"/>
</dbReference>
<feature type="domain" description="Card1 endonuclease" evidence="1">
    <location>
        <begin position="2"/>
        <end position="133"/>
    </location>
</feature>
<dbReference type="EMBL" id="FR695868">
    <property type="protein sequence ID" value="CBX27977.1"/>
    <property type="molecule type" value="Genomic_DNA"/>
</dbReference>
<gene>
    <name evidence="2" type="ORF">N47_G33010</name>
</gene>
<name>E1YBN3_9BACT</name>
<proteinExistence type="predicted"/>
<dbReference type="GO" id="GO:0003676">
    <property type="term" value="F:nucleic acid binding"/>
    <property type="evidence" value="ECO:0007669"/>
    <property type="project" value="InterPro"/>
</dbReference>
<accession>E1YBN3</accession>
<dbReference type="Pfam" id="PF09002">
    <property type="entry name" value="Card1_endonuc"/>
    <property type="match status" value="1"/>
</dbReference>
<reference evidence="2" key="1">
    <citation type="journal article" date="2011" name="Environ. Microbiol.">
        <title>Genomic insights into the metabolic potential of the polycyclic aromatic hydrocarbon degrading sulfate-reducing Deltaproteobacterium N47.</title>
        <authorList>
            <person name="Bergmann F."/>
            <person name="Selesi D."/>
            <person name="Weinmaier T."/>
            <person name="Tischler P."/>
            <person name="Rattei T."/>
            <person name="Meckenstock R.U."/>
        </authorList>
    </citation>
    <scope>NUCLEOTIDE SEQUENCE</scope>
</reference>
<dbReference type="InterPro" id="IPR015093">
    <property type="entry name" value="Card1_endonucl_dom"/>
</dbReference>
<sequence>MEEHVYGILFRMKQEITSIQDLARNVNIEWDVRGSPVSNEIDVAFLADNHLFIIECKTRNFDKADDKNDAATEVLYKLNTLRNYLGGEETRAMVISYRHFTEAACRRADEFNIKVCDQSGICNIENIFRNWIKKQQG</sequence>
<dbReference type="InterPro" id="IPR011335">
    <property type="entry name" value="Restrct_endonuc-II-like"/>
</dbReference>
<evidence type="ECO:0000313" key="2">
    <source>
        <dbReference type="EMBL" id="CBX27977.1"/>
    </source>
</evidence>
<organism evidence="2">
    <name type="scientific">uncultured Desulfobacterium sp</name>
    <dbReference type="NCBI Taxonomy" id="201089"/>
    <lineage>
        <taxon>Bacteria</taxon>
        <taxon>Pseudomonadati</taxon>
        <taxon>Thermodesulfobacteriota</taxon>
        <taxon>Desulfobacteria</taxon>
        <taxon>Desulfobacterales</taxon>
        <taxon>Desulfobacteriaceae</taxon>
        <taxon>Desulfobacterium</taxon>
        <taxon>environmental samples</taxon>
    </lineage>
</organism>
<evidence type="ECO:0000259" key="1">
    <source>
        <dbReference type="Pfam" id="PF09002"/>
    </source>
</evidence>